<keyword evidence="4" id="KW-0067">ATP-binding</keyword>
<dbReference type="EMBL" id="CP134052">
    <property type="protein sequence ID" value="WNC17873.1"/>
    <property type="molecule type" value="Genomic_DNA"/>
</dbReference>
<dbReference type="Proteomes" id="UP001256827">
    <property type="component" value="Plasmid pBbsI"/>
</dbReference>
<dbReference type="Gene3D" id="1.10.3290.10">
    <property type="entry name" value="Fido-like domain"/>
    <property type="match status" value="1"/>
</dbReference>
<evidence type="ECO:0000313" key="10">
    <source>
        <dbReference type="Proteomes" id="UP001256827"/>
    </source>
</evidence>
<evidence type="ECO:0000256" key="4">
    <source>
        <dbReference type="ARBA" id="ARBA00022840"/>
    </source>
</evidence>
<keyword evidence="2" id="KW-0548">Nucleotidyltransferase</keyword>
<dbReference type="PROSITE" id="PS51459">
    <property type="entry name" value="FIDO"/>
    <property type="match status" value="1"/>
</dbReference>
<accession>A0ABY9TCP0</accession>
<feature type="domain" description="Fido" evidence="8">
    <location>
        <begin position="53"/>
        <end position="189"/>
    </location>
</feature>
<dbReference type="PANTHER" id="PTHR39560:SF1">
    <property type="entry name" value="PROTEIN ADENYLYLTRANSFERASE FIC-RELATED"/>
    <property type="match status" value="1"/>
</dbReference>
<dbReference type="RefSeq" id="WP_310774677.1">
    <property type="nucleotide sequence ID" value="NZ_CP134052.1"/>
</dbReference>
<comment type="catalytic activity">
    <reaction evidence="6">
        <text>L-threonyl-[protein] + ATP = 3-O-(5'-adenylyl)-L-threonyl-[protein] + diphosphate</text>
        <dbReference type="Rhea" id="RHEA:54292"/>
        <dbReference type="Rhea" id="RHEA-COMP:11060"/>
        <dbReference type="Rhea" id="RHEA-COMP:13847"/>
        <dbReference type="ChEBI" id="CHEBI:30013"/>
        <dbReference type="ChEBI" id="CHEBI:30616"/>
        <dbReference type="ChEBI" id="CHEBI:33019"/>
        <dbReference type="ChEBI" id="CHEBI:138113"/>
        <dbReference type="EC" id="2.7.7.108"/>
    </reaction>
</comment>
<geneLocation type="plasmid" evidence="9 10">
    <name>pBbsI</name>
</geneLocation>
<keyword evidence="3" id="KW-0547">Nucleotide-binding</keyword>
<evidence type="ECO:0000256" key="5">
    <source>
        <dbReference type="ARBA" id="ARBA00034531"/>
    </source>
</evidence>
<dbReference type="InterPro" id="IPR036597">
    <property type="entry name" value="Fido-like_dom_sf"/>
</dbReference>
<evidence type="ECO:0000313" key="9">
    <source>
        <dbReference type="EMBL" id="WNC17873.1"/>
    </source>
</evidence>
<dbReference type="Pfam" id="PF02661">
    <property type="entry name" value="Fic"/>
    <property type="match status" value="1"/>
</dbReference>
<evidence type="ECO:0000256" key="2">
    <source>
        <dbReference type="ARBA" id="ARBA00022695"/>
    </source>
</evidence>
<evidence type="ECO:0000256" key="1">
    <source>
        <dbReference type="ARBA" id="ARBA00022679"/>
    </source>
</evidence>
<comment type="catalytic activity">
    <reaction evidence="7">
        <text>L-tyrosyl-[protein] + ATP = O-(5'-adenylyl)-L-tyrosyl-[protein] + diphosphate</text>
        <dbReference type="Rhea" id="RHEA:54288"/>
        <dbReference type="Rhea" id="RHEA-COMP:10136"/>
        <dbReference type="Rhea" id="RHEA-COMP:13846"/>
        <dbReference type="ChEBI" id="CHEBI:30616"/>
        <dbReference type="ChEBI" id="CHEBI:33019"/>
        <dbReference type="ChEBI" id="CHEBI:46858"/>
        <dbReference type="ChEBI" id="CHEBI:83624"/>
        <dbReference type="EC" id="2.7.7.108"/>
    </reaction>
</comment>
<proteinExistence type="predicted"/>
<protein>
    <recommendedName>
        <fullName evidence="5">protein adenylyltransferase</fullName>
        <ecNumber evidence="5">2.7.7.108</ecNumber>
    </recommendedName>
</protein>
<reference evidence="9 10" key="1">
    <citation type="submission" date="2023-09" db="EMBL/GenBank/DDBJ databases">
        <title>Complete Genome and Methylome dissection of Bacillus brevis NEB573 original source of BbsI restriction endonuclease.</title>
        <authorList>
            <person name="Fomenkov A."/>
            <person name="Roberts R.D."/>
        </authorList>
    </citation>
    <scope>NUCLEOTIDE SEQUENCE [LARGE SCALE GENOMIC DNA]</scope>
    <source>
        <strain evidence="9 10">NEB573</strain>
        <plasmid evidence="9 10">pBbsI</plasmid>
    </source>
</reference>
<keyword evidence="9" id="KW-0614">Plasmid</keyword>
<dbReference type="EC" id="2.7.7.108" evidence="5"/>
<name>A0ABY9TCP0_BREBE</name>
<dbReference type="PANTHER" id="PTHR39560">
    <property type="entry name" value="PROTEIN ADENYLYLTRANSFERASE FIC-RELATED"/>
    <property type="match status" value="1"/>
</dbReference>
<keyword evidence="10" id="KW-1185">Reference proteome</keyword>
<evidence type="ECO:0000256" key="7">
    <source>
        <dbReference type="ARBA" id="ARBA00048696"/>
    </source>
</evidence>
<dbReference type="SUPFAM" id="SSF140931">
    <property type="entry name" value="Fic-like"/>
    <property type="match status" value="1"/>
</dbReference>
<organism evidence="9 10">
    <name type="scientific">Brevibacillus brevis</name>
    <name type="common">Bacillus brevis</name>
    <dbReference type="NCBI Taxonomy" id="1393"/>
    <lineage>
        <taxon>Bacteria</taxon>
        <taxon>Bacillati</taxon>
        <taxon>Bacillota</taxon>
        <taxon>Bacilli</taxon>
        <taxon>Bacillales</taxon>
        <taxon>Paenibacillaceae</taxon>
        <taxon>Brevibacillus</taxon>
    </lineage>
</organism>
<sequence>MYKDQQSKYCYPGTDILINKANLRDQRKLDEFDKLVTTKRLAELVERPIKGAFDMNHLSRIHRYIFQDVYPFAGEIRSEEIAKDSFRFANAHFIPLASRDLFQQLKRENHLIGMDVEKTADRLSHYMAEINVLHPFREGNGRAQREFIRSLANNAGYELNWSKVEPARILEASIKSVTDTRDLASVILQSIVNQEPNRELLRGLERPGKGKERGMER</sequence>
<dbReference type="InterPro" id="IPR003812">
    <property type="entry name" value="Fido"/>
</dbReference>
<evidence type="ECO:0000256" key="3">
    <source>
        <dbReference type="ARBA" id="ARBA00022741"/>
    </source>
</evidence>
<keyword evidence="1" id="KW-0808">Transferase</keyword>
<evidence type="ECO:0000259" key="8">
    <source>
        <dbReference type="PROSITE" id="PS51459"/>
    </source>
</evidence>
<evidence type="ECO:0000256" key="6">
    <source>
        <dbReference type="ARBA" id="ARBA00047939"/>
    </source>
</evidence>
<gene>
    <name evidence="9" type="ORF">RGB73_30355</name>
</gene>